<keyword evidence="5 6" id="KW-0472">Membrane</keyword>
<protein>
    <recommendedName>
        <fullName evidence="7">Major facilitator superfamily (MFS) profile domain-containing protein</fullName>
    </recommendedName>
</protein>
<dbReference type="Gene3D" id="1.20.1250.20">
    <property type="entry name" value="MFS general substrate transporter like domains"/>
    <property type="match status" value="1"/>
</dbReference>
<dbReference type="OrthoDB" id="9775268at2"/>
<accession>A0A167CLK4</accession>
<feature type="transmembrane region" description="Helical" evidence="6">
    <location>
        <begin position="314"/>
        <end position="336"/>
    </location>
</feature>
<feature type="transmembrane region" description="Helical" evidence="6">
    <location>
        <begin position="356"/>
        <end position="376"/>
    </location>
</feature>
<sequence>MTSILRDSLFFRLWLATSFSAFGSSITFIALPIMGAVILNAGPAEMGVLAALGTAPFLILGPFVGVFADRFKRKNIMIIADVFRACVLAIIPACYFSDMLSMEVLYITALGVGIGDVWFDIAHGSYLPSVVDKDKLVDAHSKLEVSYSSADIAGPGVAGGLIQVFSAPIAIIIDSATYLLSALLLLTIRKKEPQTEHENSGDAAAPSILSDMKEGFVFIFKHKLLRRLCIRLGVWQFVLGGIFAMLVLYIVNILQFTAVQVGFFFTVMGAGVFLGSLISPKVSASFGVGPTIIFSNLLAPIAGGLLLLASDNGLASMVLVSIAFFITGLTSINYQINNASLRQVITPNKMLGRMGATTRAFTLGLNAIGALLAGFAAEIFTLQMVMSALVALGAVLAFVGLFSSELMAQKAMPEGPEEDRGPEPAQ</sequence>
<evidence type="ECO:0000256" key="4">
    <source>
        <dbReference type="ARBA" id="ARBA00022989"/>
    </source>
</evidence>
<evidence type="ECO:0000313" key="9">
    <source>
        <dbReference type="Proteomes" id="UP000076587"/>
    </source>
</evidence>
<evidence type="ECO:0000256" key="6">
    <source>
        <dbReference type="SAM" id="Phobius"/>
    </source>
</evidence>
<keyword evidence="4 6" id="KW-1133">Transmembrane helix</keyword>
<dbReference type="InterPro" id="IPR011701">
    <property type="entry name" value="MFS"/>
</dbReference>
<dbReference type="PROSITE" id="PS50850">
    <property type="entry name" value="MFS"/>
    <property type="match status" value="1"/>
</dbReference>
<dbReference type="PATRIC" id="fig|1365253.3.peg.2174"/>
<dbReference type="EMBL" id="AUXT01000151">
    <property type="protein sequence ID" value="KZN47807.1"/>
    <property type="molecule type" value="Genomic_DNA"/>
</dbReference>
<evidence type="ECO:0000256" key="2">
    <source>
        <dbReference type="ARBA" id="ARBA00022475"/>
    </source>
</evidence>
<keyword evidence="2" id="KW-1003">Cell membrane</keyword>
<evidence type="ECO:0000259" key="7">
    <source>
        <dbReference type="PROSITE" id="PS50850"/>
    </source>
</evidence>
<dbReference type="SUPFAM" id="SSF103473">
    <property type="entry name" value="MFS general substrate transporter"/>
    <property type="match status" value="1"/>
</dbReference>
<dbReference type="Proteomes" id="UP000076587">
    <property type="component" value="Unassembled WGS sequence"/>
</dbReference>
<dbReference type="PANTHER" id="PTHR23513:SF6">
    <property type="entry name" value="MAJOR FACILITATOR SUPERFAMILY ASSOCIATED DOMAIN-CONTAINING PROTEIN"/>
    <property type="match status" value="1"/>
</dbReference>
<dbReference type="InterPro" id="IPR036259">
    <property type="entry name" value="MFS_trans_sf"/>
</dbReference>
<evidence type="ECO:0000256" key="5">
    <source>
        <dbReference type="ARBA" id="ARBA00023136"/>
    </source>
</evidence>
<feature type="transmembrane region" description="Helical" evidence="6">
    <location>
        <begin position="286"/>
        <end position="308"/>
    </location>
</feature>
<feature type="transmembrane region" description="Helical" evidence="6">
    <location>
        <begin position="257"/>
        <end position="279"/>
    </location>
</feature>
<name>A0A167CLK4_9GAMM</name>
<evidence type="ECO:0000313" key="8">
    <source>
        <dbReference type="EMBL" id="KZN47807.1"/>
    </source>
</evidence>
<proteinExistence type="predicted"/>
<feature type="transmembrane region" description="Helical" evidence="6">
    <location>
        <begin position="165"/>
        <end position="186"/>
    </location>
</feature>
<dbReference type="Pfam" id="PF07690">
    <property type="entry name" value="MFS_1"/>
    <property type="match status" value="1"/>
</dbReference>
<feature type="transmembrane region" description="Helical" evidence="6">
    <location>
        <begin position="12"/>
        <end position="34"/>
    </location>
</feature>
<dbReference type="AlphaFoldDB" id="A0A167CLK4"/>
<dbReference type="RefSeq" id="WP_063376895.1">
    <property type="nucleotide sequence ID" value="NZ_AUXT01000151.1"/>
</dbReference>
<evidence type="ECO:0000256" key="3">
    <source>
        <dbReference type="ARBA" id="ARBA00022692"/>
    </source>
</evidence>
<evidence type="ECO:0000256" key="1">
    <source>
        <dbReference type="ARBA" id="ARBA00004651"/>
    </source>
</evidence>
<comment type="caution">
    <text evidence="8">The sequence shown here is derived from an EMBL/GenBank/DDBJ whole genome shotgun (WGS) entry which is preliminary data.</text>
</comment>
<dbReference type="CDD" id="cd06173">
    <property type="entry name" value="MFS_MefA_like"/>
    <property type="match status" value="1"/>
</dbReference>
<feature type="transmembrane region" description="Helical" evidence="6">
    <location>
        <begin position="382"/>
        <end position="402"/>
    </location>
</feature>
<dbReference type="GO" id="GO:0005886">
    <property type="term" value="C:plasma membrane"/>
    <property type="evidence" value="ECO:0007669"/>
    <property type="project" value="UniProtKB-SubCell"/>
</dbReference>
<dbReference type="PANTHER" id="PTHR23513">
    <property type="entry name" value="INTEGRAL MEMBRANE EFFLUX PROTEIN-RELATED"/>
    <property type="match status" value="1"/>
</dbReference>
<feature type="transmembrane region" description="Helical" evidence="6">
    <location>
        <begin position="228"/>
        <end position="251"/>
    </location>
</feature>
<keyword evidence="3 6" id="KW-0812">Transmembrane</keyword>
<reference evidence="8 9" key="1">
    <citation type="submission" date="2013-07" db="EMBL/GenBank/DDBJ databases">
        <title>Comparative Genomic and Metabolomic Analysis of Twelve Strains of Pseudoalteromonas luteoviolacea.</title>
        <authorList>
            <person name="Vynne N.G."/>
            <person name="Mansson M."/>
            <person name="Gram L."/>
        </authorList>
    </citation>
    <scope>NUCLEOTIDE SEQUENCE [LARGE SCALE GENOMIC DNA]</scope>
    <source>
        <strain evidence="8 9">NCIMB 1942</strain>
    </source>
</reference>
<organism evidence="8 9">
    <name type="scientific">Pseudoalteromonas luteoviolacea NCIMB 1942</name>
    <dbReference type="NCBI Taxonomy" id="1365253"/>
    <lineage>
        <taxon>Bacteria</taxon>
        <taxon>Pseudomonadati</taxon>
        <taxon>Pseudomonadota</taxon>
        <taxon>Gammaproteobacteria</taxon>
        <taxon>Alteromonadales</taxon>
        <taxon>Pseudoalteromonadaceae</taxon>
        <taxon>Pseudoalteromonas</taxon>
    </lineage>
</organism>
<comment type="subcellular location">
    <subcellularLocation>
        <location evidence="1">Cell membrane</location>
        <topology evidence="1">Multi-pass membrane protein</topology>
    </subcellularLocation>
</comment>
<dbReference type="GO" id="GO:0022857">
    <property type="term" value="F:transmembrane transporter activity"/>
    <property type="evidence" value="ECO:0007669"/>
    <property type="project" value="InterPro"/>
</dbReference>
<gene>
    <name evidence="8" type="ORF">N482_08830</name>
</gene>
<feature type="domain" description="Major facilitator superfamily (MFS) profile" evidence="7">
    <location>
        <begin position="9"/>
        <end position="405"/>
    </location>
</feature>
<feature type="transmembrane region" description="Helical" evidence="6">
    <location>
        <begin position="46"/>
        <end position="68"/>
    </location>
</feature>
<dbReference type="InterPro" id="IPR020846">
    <property type="entry name" value="MFS_dom"/>
</dbReference>